<evidence type="ECO:0000313" key="4">
    <source>
        <dbReference type="Proteomes" id="UP000305067"/>
    </source>
</evidence>
<evidence type="ECO:0000256" key="1">
    <source>
        <dbReference type="SAM" id="MobiDB-lite"/>
    </source>
</evidence>
<dbReference type="Pfam" id="PF12937">
    <property type="entry name" value="F-box-like"/>
    <property type="match status" value="1"/>
</dbReference>
<dbReference type="PROSITE" id="PS50181">
    <property type="entry name" value="FBOX"/>
    <property type="match status" value="1"/>
</dbReference>
<protein>
    <recommendedName>
        <fullName evidence="2">F-box domain-containing protein</fullName>
    </recommendedName>
</protein>
<evidence type="ECO:0000259" key="2">
    <source>
        <dbReference type="PROSITE" id="PS50181"/>
    </source>
</evidence>
<dbReference type="SUPFAM" id="SSF81383">
    <property type="entry name" value="F-box domain"/>
    <property type="match status" value="1"/>
</dbReference>
<reference evidence="3 4" key="1">
    <citation type="journal article" date="2019" name="Nat. Ecol. Evol.">
        <title>Megaphylogeny resolves global patterns of mushroom evolution.</title>
        <authorList>
            <person name="Varga T."/>
            <person name="Krizsan K."/>
            <person name="Foldi C."/>
            <person name="Dima B."/>
            <person name="Sanchez-Garcia M."/>
            <person name="Sanchez-Ramirez S."/>
            <person name="Szollosi G.J."/>
            <person name="Szarkandi J.G."/>
            <person name="Papp V."/>
            <person name="Albert L."/>
            <person name="Andreopoulos W."/>
            <person name="Angelini C."/>
            <person name="Antonin V."/>
            <person name="Barry K.W."/>
            <person name="Bougher N.L."/>
            <person name="Buchanan P."/>
            <person name="Buyck B."/>
            <person name="Bense V."/>
            <person name="Catcheside P."/>
            <person name="Chovatia M."/>
            <person name="Cooper J."/>
            <person name="Damon W."/>
            <person name="Desjardin D."/>
            <person name="Finy P."/>
            <person name="Geml J."/>
            <person name="Haridas S."/>
            <person name="Hughes K."/>
            <person name="Justo A."/>
            <person name="Karasinski D."/>
            <person name="Kautmanova I."/>
            <person name="Kiss B."/>
            <person name="Kocsube S."/>
            <person name="Kotiranta H."/>
            <person name="LaButti K.M."/>
            <person name="Lechner B.E."/>
            <person name="Liimatainen K."/>
            <person name="Lipzen A."/>
            <person name="Lukacs Z."/>
            <person name="Mihaltcheva S."/>
            <person name="Morgado L.N."/>
            <person name="Niskanen T."/>
            <person name="Noordeloos M.E."/>
            <person name="Ohm R.A."/>
            <person name="Ortiz-Santana B."/>
            <person name="Ovrebo C."/>
            <person name="Racz N."/>
            <person name="Riley R."/>
            <person name="Savchenko A."/>
            <person name="Shiryaev A."/>
            <person name="Soop K."/>
            <person name="Spirin V."/>
            <person name="Szebenyi C."/>
            <person name="Tomsovsky M."/>
            <person name="Tulloss R.E."/>
            <person name="Uehling J."/>
            <person name="Grigoriev I.V."/>
            <person name="Vagvolgyi C."/>
            <person name="Papp T."/>
            <person name="Martin F.M."/>
            <person name="Miettinen O."/>
            <person name="Hibbett D.S."/>
            <person name="Nagy L.G."/>
        </authorList>
    </citation>
    <scope>NUCLEOTIDE SEQUENCE [LARGE SCALE GENOMIC DNA]</scope>
    <source>
        <strain evidence="3 4">CBS 309.79</strain>
    </source>
</reference>
<organism evidence="3 4">
    <name type="scientific">Pterulicium gracile</name>
    <dbReference type="NCBI Taxonomy" id="1884261"/>
    <lineage>
        <taxon>Eukaryota</taxon>
        <taxon>Fungi</taxon>
        <taxon>Dikarya</taxon>
        <taxon>Basidiomycota</taxon>
        <taxon>Agaricomycotina</taxon>
        <taxon>Agaricomycetes</taxon>
        <taxon>Agaricomycetidae</taxon>
        <taxon>Agaricales</taxon>
        <taxon>Pleurotineae</taxon>
        <taxon>Pterulaceae</taxon>
        <taxon>Pterulicium</taxon>
    </lineage>
</organism>
<sequence>MYIEPRARGSLLNVPPEILLRLLSFLDLPDLFSITKVSHYLRTLASDPILHTERLRIIAPSRVNHSLFRRGPKGELLRPTVEDLVRQGVMKYLGLRGWREGVYLGSTVFVKQYGLYVYLQRRSASRAIMSVQLGVLPPPNHQKRSRSRRQRETSEGTQAGGGKMPGPYPDVEFFSPAISRRLLPAIRELKWCLRRDQLAKTTRLAVGSGVDVDSHLSKWMEGTGYGIVEDGERVRLAVCPGVGRIVRFYEGLGTGTQ</sequence>
<dbReference type="OrthoDB" id="3219396at2759"/>
<accession>A0A5C3QTH0</accession>
<feature type="domain" description="F-box" evidence="2">
    <location>
        <begin position="8"/>
        <end position="58"/>
    </location>
</feature>
<gene>
    <name evidence="3" type="ORF">BDV98DRAFT_649065</name>
</gene>
<dbReference type="AlphaFoldDB" id="A0A5C3QTH0"/>
<keyword evidence="4" id="KW-1185">Reference proteome</keyword>
<feature type="region of interest" description="Disordered" evidence="1">
    <location>
        <begin position="135"/>
        <end position="166"/>
    </location>
</feature>
<dbReference type="InterPro" id="IPR036047">
    <property type="entry name" value="F-box-like_dom_sf"/>
</dbReference>
<proteinExistence type="predicted"/>
<dbReference type="InterPro" id="IPR001810">
    <property type="entry name" value="F-box_dom"/>
</dbReference>
<dbReference type="Gene3D" id="1.20.1280.50">
    <property type="match status" value="1"/>
</dbReference>
<dbReference type="Proteomes" id="UP000305067">
    <property type="component" value="Unassembled WGS sequence"/>
</dbReference>
<evidence type="ECO:0000313" key="3">
    <source>
        <dbReference type="EMBL" id="TFL03569.1"/>
    </source>
</evidence>
<name>A0A5C3QTH0_9AGAR</name>
<dbReference type="STRING" id="1884261.A0A5C3QTH0"/>
<dbReference type="EMBL" id="ML178820">
    <property type="protein sequence ID" value="TFL03569.1"/>
    <property type="molecule type" value="Genomic_DNA"/>
</dbReference>
<dbReference type="SMART" id="SM00256">
    <property type="entry name" value="FBOX"/>
    <property type="match status" value="1"/>
</dbReference>